<dbReference type="EMBL" id="CP136921">
    <property type="protein sequence ID" value="WOO33165.1"/>
    <property type="molecule type" value="Genomic_DNA"/>
</dbReference>
<feature type="compositionally biased region" description="Polar residues" evidence="1">
    <location>
        <begin position="388"/>
        <end position="397"/>
    </location>
</feature>
<feature type="compositionally biased region" description="Basic and acidic residues" evidence="1">
    <location>
        <begin position="520"/>
        <end position="539"/>
    </location>
</feature>
<keyword evidence="3" id="KW-1185">Reference proteome</keyword>
<evidence type="ECO:0000313" key="2">
    <source>
        <dbReference type="EMBL" id="WOO33165.1"/>
    </source>
</evidence>
<reference evidence="2 3" key="1">
    <citation type="submission" date="2023-03" db="EMBL/GenBank/DDBJ databases">
        <title>Diaphorobacter basophil sp. nov., isolated from a sewage-treatment plant.</title>
        <authorList>
            <person name="Yang K."/>
        </authorList>
    </citation>
    <scope>NUCLEOTIDE SEQUENCE [LARGE SCALE GENOMIC DNA]</scope>
    <source>
        <strain evidence="2 3">Y-1</strain>
    </source>
</reference>
<sequence>MEPFVDEGAALQHLGQGGFIQFHLALAEQLGFKAALFLGHALYWSRHLGKKEPQRGGWFFMTARQWEDATGLTAREQASVRELLLQNHLLLERVAGRPARLHYRVDLARLAQWSGLQAHADGAPAITWEAFAPWLKTSISFYRPLARISGSVASGLLLSYLLRQQRAAVRSGEATFEGYFRLSHEDARIALCLGTKTQRNARERLKALGFLQERAGGLCHVNLHALQDAIGHVEKLPQPARLHAVARPPAAVAPSAEGLADAVRWLAEADRRPTTDPVLYEHRVQDQLQLDLFGRWLTDTPQGQQTTHVVTRMFGNTSASPVPVGSLHPANQNHGNLSEIRCQPSALLSNHESNDHTTKGQAPAVLSNHGCRFVESTSPFCQTHIQQHNNQPTTTTACAREDASGFDKTASRRRISETSPSEARSAQQVSPTAPLPAAPVELGSLTLPKALGQEWHEGVRRTLATAPAAIHQALLDELEGQLGLQGKTIHNPPGYLHALIRRHASGTLDLAMADKVAADRSQRAHHEQVMRKARQETEQPRPTAVTQEAQETQPSPTVVEARRKLLTLRREIAGKGRAA</sequence>
<feature type="region of interest" description="Disordered" evidence="1">
    <location>
        <begin position="388"/>
        <end position="437"/>
    </location>
</feature>
<evidence type="ECO:0000256" key="1">
    <source>
        <dbReference type="SAM" id="MobiDB-lite"/>
    </source>
</evidence>
<protein>
    <recommendedName>
        <fullName evidence="4">Replication protein O</fullName>
    </recommendedName>
</protein>
<dbReference type="Proteomes" id="UP001303211">
    <property type="component" value="Chromosome"/>
</dbReference>
<feature type="region of interest" description="Disordered" evidence="1">
    <location>
        <begin position="520"/>
        <end position="562"/>
    </location>
</feature>
<feature type="compositionally biased region" description="Polar residues" evidence="1">
    <location>
        <begin position="417"/>
        <end position="431"/>
    </location>
</feature>
<accession>A0ABZ0J4K7</accession>
<feature type="compositionally biased region" description="Polar residues" evidence="1">
    <location>
        <begin position="544"/>
        <end position="556"/>
    </location>
</feature>
<gene>
    <name evidence="2" type="ORF">P4826_03465</name>
</gene>
<organism evidence="2 3">
    <name type="scientific">Diaphorobacter limosus</name>
    <dbReference type="NCBI Taxonomy" id="3036128"/>
    <lineage>
        <taxon>Bacteria</taxon>
        <taxon>Pseudomonadati</taxon>
        <taxon>Pseudomonadota</taxon>
        <taxon>Betaproteobacteria</taxon>
        <taxon>Burkholderiales</taxon>
        <taxon>Comamonadaceae</taxon>
        <taxon>Diaphorobacter</taxon>
    </lineage>
</organism>
<evidence type="ECO:0000313" key="3">
    <source>
        <dbReference type="Proteomes" id="UP001303211"/>
    </source>
</evidence>
<name>A0ABZ0J4K7_9BURK</name>
<dbReference type="RefSeq" id="WP_317702565.1">
    <property type="nucleotide sequence ID" value="NZ_CP136921.1"/>
</dbReference>
<evidence type="ECO:0008006" key="4">
    <source>
        <dbReference type="Google" id="ProtNLM"/>
    </source>
</evidence>
<proteinExistence type="predicted"/>